<name>A0A072NRP8_SCHAZ</name>
<dbReference type="InterPro" id="IPR007393">
    <property type="entry name" value="YlxR_dom"/>
</dbReference>
<dbReference type="EMBL" id="JJRY01000002">
    <property type="protein sequence ID" value="KEF39917.1"/>
    <property type="molecule type" value="Genomic_DNA"/>
</dbReference>
<accession>A0A072NRP8</accession>
<proteinExistence type="predicted"/>
<dbReference type="InterPro" id="IPR037465">
    <property type="entry name" value="YlxR"/>
</dbReference>
<reference evidence="2 3" key="1">
    <citation type="submission" date="2014-04" db="EMBL/GenBank/DDBJ databases">
        <title>Draft genome sequence of Bacillus azotoformans MEV2011, a (co-) denitrifying strain unable to grow in the presence of oxygen.</title>
        <authorList>
            <person name="Nielsen M."/>
            <person name="Schreiber L."/>
            <person name="Finster K."/>
            <person name="Schramm A."/>
        </authorList>
    </citation>
    <scope>NUCLEOTIDE SEQUENCE [LARGE SCALE GENOMIC DNA]</scope>
    <source>
        <strain evidence="2 3">MEV2011</strain>
    </source>
</reference>
<dbReference type="Pfam" id="PF04296">
    <property type="entry name" value="YlxR"/>
    <property type="match status" value="1"/>
</dbReference>
<dbReference type="PATRIC" id="fig|1348973.3.peg.915"/>
<dbReference type="OrthoDB" id="9813251at2"/>
<dbReference type="CDD" id="cd00279">
    <property type="entry name" value="YlxR"/>
    <property type="match status" value="1"/>
</dbReference>
<protein>
    <submittedName>
        <fullName evidence="2">Putative nucleic-acid-binding protein implicated in transcription termination</fullName>
    </submittedName>
</protein>
<comment type="caution">
    <text evidence="2">The sequence shown here is derived from an EMBL/GenBank/DDBJ whole genome shotgun (WGS) entry which is preliminary data.</text>
</comment>
<gene>
    <name evidence="2" type="ORF">M670_00941</name>
</gene>
<evidence type="ECO:0000313" key="2">
    <source>
        <dbReference type="EMBL" id="KEF39917.1"/>
    </source>
</evidence>
<dbReference type="Gene3D" id="3.30.1230.10">
    <property type="entry name" value="YlxR-like"/>
    <property type="match status" value="1"/>
</dbReference>
<organism evidence="2 3">
    <name type="scientific">Schinkia azotoformans MEV2011</name>
    <dbReference type="NCBI Taxonomy" id="1348973"/>
    <lineage>
        <taxon>Bacteria</taxon>
        <taxon>Bacillati</taxon>
        <taxon>Bacillota</taxon>
        <taxon>Bacilli</taxon>
        <taxon>Bacillales</taxon>
        <taxon>Bacillaceae</taxon>
        <taxon>Calidifontibacillus/Schinkia group</taxon>
        <taxon>Schinkia</taxon>
    </lineage>
</organism>
<feature type="domain" description="YlxR" evidence="1">
    <location>
        <begin position="9"/>
        <end position="81"/>
    </location>
</feature>
<dbReference type="NCBIfam" id="NF047356">
    <property type="entry name" value="RNA_bind_RnpM"/>
    <property type="match status" value="1"/>
</dbReference>
<dbReference type="Proteomes" id="UP000027936">
    <property type="component" value="Unassembled WGS sequence"/>
</dbReference>
<sequence length="89" mass="10327">MKNRKVPLRKCIASQEMKPKRELIRIVRSKEGELSIDPTGKQSGRGAYLSKDKECILLAKKKNILENHLDVKVPESFYDEILVFLEKEQ</sequence>
<dbReference type="RefSeq" id="WP_003332582.1">
    <property type="nucleotide sequence ID" value="NZ_JJRY01000002.1"/>
</dbReference>
<dbReference type="SUPFAM" id="SSF64376">
    <property type="entry name" value="YlxR-like"/>
    <property type="match status" value="1"/>
</dbReference>
<evidence type="ECO:0000259" key="1">
    <source>
        <dbReference type="Pfam" id="PF04296"/>
    </source>
</evidence>
<dbReference type="PANTHER" id="PTHR34215:SF1">
    <property type="entry name" value="YLXR DOMAIN-CONTAINING PROTEIN"/>
    <property type="match status" value="1"/>
</dbReference>
<dbReference type="InterPro" id="IPR035931">
    <property type="entry name" value="YlxR-like_sf"/>
</dbReference>
<evidence type="ECO:0000313" key="3">
    <source>
        <dbReference type="Proteomes" id="UP000027936"/>
    </source>
</evidence>
<dbReference type="GeneID" id="89470052"/>
<dbReference type="AlphaFoldDB" id="A0A072NRP8"/>
<dbReference type="PANTHER" id="PTHR34215">
    <property type="entry name" value="BLL0784 PROTEIN"/>
    <property type="match status" value="1"/>
</dbReference>